<dbReference type="RefSeq" id="WP_010340408.1">
    <property type="nucleotide sequence ID" value="NZ_CP132343.1"/>
</dbReference>
<dbReference type="Pfam" id="PF00975">
    <property type="entry name" value="Thioesterase"/>
    <property type="match status" value="1"/>
</dbReference>
<feature type="domain" description="Thioesterase" evidence="3">
    <location>
        <begin position="18"/>
        <end position="241"/>
    </location>
</feature>
<protein>
    <submittedName>
        <fullName evidence="4">Thioesterase</fullName>
    </submittedName>
</protein>
<comment type="similarity">
    <text evidence="1">Belongs to the thioesterase family.</text>
</comment>
<evidence type="ECO:0000256" key="2">
    <source>
        <dbReference type="SAM" id="MobiDB-lite"/>
    </source>
</evidence>
<comment type="caution">
    <text evidence="4">The sequence shown here is derived from an EMBL/GenBank/DDBJ whole genome shotgun (WGS) entry which is preliminary data.</text>
</comment>
<dbReference type="PANTHER" id="PTHR11487:SF0">
    <property type="entry name" value="S-ACYL FATTY ACID SYNTHASE THIOESTERASE, MEDIUM CHAIN"/>
    <property type="match status" value="1"/>
</dbReference>
<accession>A0A2P5Z4Y8</accession>
<dbReference type="PANTHER" id="PTHR11487">
    <property type="entry name" value="THIOESTERASE"/>
    <property type="match status" value="1"/>
</dbReference>
<dbReference type="GO" id="GO:0008610">
    <property type="term" value="P:lipid biosynthetic process"/>
    <property type="evidence" value="ECO:0007669"/>
    <property type="project" value="TreeGrafter"/>
</dbReference>
<dbReference type="OrthoDB" id="8480037at2"/>
<dbReference type="InterPro" id="IPR001031">
    <property type="entry name" value="Thioesterase"/>
</dbReference>
<dbReference type="EMBL" id="MDEK01000006">
    <property type="protein sequence ID" value="PPU83047.1"/>
    <property type="molecule type" value="Genomic_DNA"/>
</dbReference>
<evidence type="ECO:0000313" key="5">
    <source>
        <dbReference type="Proteomes" id="UP000247346"/>
    </source>
</evidence>
<dbReference type="GeneID" id="93879207"/>
<name>A0A2P5Z4Y8_9XANT</name>
<proteinExistence type="inferred from homology"/>
<gene>
    <name evidence="4" type="ORF">XsacCFBP4641_07655</name>
</gene>
<feature type="region of interest" description="Disordered" evidence="2">
    <location>
        <begin position="251"/>
        <end position="275"/>
    </location>
</feature>
<dbReference type="Gene3D" id="3.40.50.1820">
    <property type="entry name" value="alpha/beta hydrolase"/>
    <property type="match status" value="1"/>
</dbReference>
<evidence type="ECO:0000256" key="1">
    <source>
        <dbReference type="ARBA" id="ARBA00007169"/>
    </source>
</evidence>
<reference evidence="4 5" key="1">
    <citation type="submission" date="2016-08" db="EMBL/GenBank/DDBJ databases">
        <authorList>
            <person name="Seilhamer J.J."/>
        </authorList>
    </citation>
    <scope>NUCLEOTIDE SEQUENCE [LARGE SCALE GENOMIC DNA]</scope>
    <source>
        <strain evidence="4 5">CFBP4641</strain>
    </source>
</reference>
<evidence type="ECO:0000259" key="3">
    <source>
        <dbReference type="Pfam" id="PF00975"/>
    </source>
</evidence>
<dbReference type="Proteomes" id="UP000247346">
    <property type="component" value="Unassembled WGS sequence"/>
</dbReference>
<dbReference type="AlphaFoldDB" id="A0A2P5Z4Y8"/>
<feature type="compositionally biased region" description="Polar residues" evidence="2">
    <location>
        <begin position="265"/>
        <end position="275"/>
    </location>
</feature>
<sequence length="275" mass="30382">MHHTPWVVHMTAAPPRMRLFCFAYAGGSAFNFAAWRPALHPSVEICALQLPGRGARIAEAPIASMQTLLRAMAPAITQQGCLPFAFFGHSVGALIAFELARYLRLHGITGPRHLFASGCQAPRFRSPSRQLRQLSDADFIKELRHYNGTPAEVLESRELMALMLPAIRADFTLAEDYAYRPGPLLQIPISVYAGRQDDNEGYGQVEGWAKETSAACRTTWFDDGHFFINTQRSAVVDQLNSELEDMIKQLPARSPTTADPGRSTHAASTSSPRML</sequence>
<evidence type="ECO:0000313" key="4">
    <source>
        <dbReference type="EMBL" id="PPU83047.1"/>
    </source>
</evidence>
<dbReference type="InterPro" id="IPR012223">
    <property type="entry name" value="TEII"/>
</dbReference>
<dbReference type="InterPro" id="IPR029058">
    <property type="entry name" value="AB_hydrolase_fold"/>
</dbReference>
<dbReference type="SUPFAM" id="SSF53474">
    <property type="entry name" value="alpha/beta-Hydrolases"/>
    <property type="match status" value="1"/>
</dbReference>
<organism evidence="4 5">
    <name type="scientific">Xanthomonas sacchari</name>
    <dbReference type="NCBI Taxonomy" id="56458"/>
    <lineage>
        <taxon>Bacteria</taxon>
        <taxon>Pseudomonadati</taxon>
        <taxon>Pseudomonadota</taxon>
        <taxon>Gammaproteobacteria</taxon>
        <taxon>Lysobacterales</taxon>
        <taxon>Lysobacteraceae</taxon>
        <taxon>Xanthomonas</taxon>
    </lineage>
</organism>